<dbReference type="Pfam" id="PF20231">
    <property type="entry name" value="DUF6589"/>
    <property type="match status" value="1"/>
</dbReference>
<sequence>MIILLNEVLPPGLARIIKHSMFVAPSGRQKHFVAKDQYLQSENYWLKSFFNSTGRGTNIDRLKDSYSLNVPLLQGLVTNLTADCGKKLVHQSHKNRINLKSINNRLRMCRENDICYIASKLGEHVPKKVEDFYALGIQKLKISSMQRGKPLNNLRPPAIKIWNATIDNQLDRGKENSDVSSDGDDEPNITNNELESSEEESESNGDTDNENESGD</sequence>
<reference evidence="4 5" key="3">
    <citation type="journal article" date="2017" name="G3 (Bethesda)">
        <title>Comparative analysis highlights variable genome content of wheat rusts and divergence of the mating loci.</title>
        <authorList>
            <person name="Cuomo C.A."/>
            <person name="Bakkeren G."/>
            <person name="Khalil H.B."/>
            <person name="Panwar V."/>
            <person name="Joly D."/>
            <person name="Linning R."/>
            <person name="Sakthikumar S."/>
            <person name="Song X."/>
            <person name="Adiconis X."/>
            <person name="Fan L."/>
            <person name="Goldberg J.M."/>
            <person name="Levin J.Z."/>
            <person name="Young S."/>
            <person name="Zeng Q."/>
            <person name="Anikster Y."/>
            <person name="Bruce M."/>
            <person name="Wang M."/>
            <person name="Yin C."/>
            <person name="McCallum B."/>
            <person name="Szabo L.J."/>
            <person name="Hulbert S."/>
            <person name="Chen X."/>
            <person name="Fellers J.P."/>
        </authorList>
    </citation>
    <scope>NUCLEOTIDE SEQUENCE</scope>
    <source>
        <strain evidence="4">isolate 1-1 / race 1 (BBBD)</strain>
        <strain evidence="5">Isolate 1-1 / race 1 (BBBD)</strain>
    </source>
</reference>
<feature type="domain" description="DUF6589" evidence="2">
    <location>
        <begin position="1"/>
        <end position="93"/>
    </location>
</feature>
<reference evidence="3" key="1">
    <citation type="submission" date="2009-11" db="EMBL/GenBank/DDBJ databases">
        <authorList>
            <consortium name="The Broad Institute Genome Sequencing Platform"/>
            <person name="Ward D."/>
            <person name="Feldgarden M."/>
            <person name="Earl A."/>
            <person name="Young S.K."/>
            <person name="Zeng Q."/>
            <person name="Koehrsen M."/>
            <person name="Alvarado L."/>
            <person name="Berlin A."/>
            <person name="Bochicchio J."/>
            <person name="Borenstein D."/>
            <person name="Chapman S.B."/>
            <person name="Chen Z."/>
            <person name="Engels R."/>
            <person name="Freedman E."/>
            <person name="Gellesch M."/>
            <person name="Goldberg J."/>
            <person name="Griggs A."/>
            <person name="Gujja S."/>
            <person name="Heilman E."/>
            <person name="Heiman D."/>
            <person name="Hepburn T."/>
            <person name="Howarth C."/>
            <person name="Jen D."/>
            <person name="Larson L."/>
            <person name="Lewis B."/>
            <person name="Mehta T."/>
            <person name="Park D."/>
            <person name="Pearson M."/>
            <person name="Roberts A."/>
            <person name="Saif S."/>
            <person name="Shea T."/>
            <person name="Shenoy N."/>
            <person name="Sisk P."/>
            <person name="Stolte C."/>
            <person name="Sykes S."/>
            <person name="Thomson T."/>
            <person name="Walk T."/>
            <person name="White J."/>
            <person name="Yandava C."/>
            <person name="Izard J."/>
            <person name="Baranova O.V."/>
            <person name="Blanton J.M."/>
            <person name="Tanner A.C."/>
            <person name="Dewhirst F.E."/>
            <person name="Haas B."/>
            <person name="Nusbaum C."/>
            <person name="Birren B."/>
        </authorList>
    </citation>
    <scope>NUCLEOTIDE SEQUENCE [LARGE SCALE GENOMIC DNA]</scope>
    <source>
        <strain evidence="3">1-1 BBBD Race 1</strain>
    </source>
</reference>
<gene>
    <name evidence="3" type="ORF">PTTG_26365</name>
</gene>
<evidence type="ECO:0000313" key="5">
    <source>
        <dbReference type="Proteomes" id="UP000005240"/>
    </source>
</evidence>
<evidence type="ECO:0000259" key="2">
    <source>
        <dbReference type="Pfam" id="PF20231"/>
    </source>
</evidence>
<dbReference type="VEuPathDB" id="FungiDB:PTTG_26365"/>
<reference evidence="4" key="4">
    <citation type="submission" date="2025-05" db="UniProtKB">
        <authorList>
            <consortium name="EnsemblFungi"/>
        </authorList>
    </citation>
    <scope>IDENTIFICATION</scope>
    <source>
        <strain evidence="4">isolate 1-1 / race 1 (BBBD)</strain>
    </source>
</reference>
<evidence type="ECO:0000256" key="1">
    <source>
        <dbReference type="SAM" id="MobiDB-lite"/>
    </source>
</evidence>
<dbReference type="OrthoDB" id="2505939at2759"/>
<dbReference type="EnsemblFungi" id="PTTG_26365-t43_1">
    <property type="protein sequence ID" value="PTTG_26365-t43_1-p1"/>
    <property type="gene ID" value="PTTG_26365"/>
</dbReference>
<dbReference type="AlphaFoldDB" id="A0A180GUZ9"/>
<name>A0A180GUZ9_PUCT1</name>
<feature type="region of interest" description="Disordered" evidence="1">
    <location>
        <begin position="171"/>
        <end position="215"/>
    </location>
</feature>
<accession>A0A180GUZ9</accession>
<keyword evidence="5" id="KW-1185">Reference proteome</keyword>
<proteinExistence type="predicted"/>
<feature type="compositionally biased region" description="Acidic residues" evidence="1">
    <location>
        <begin position="195"/>
        <end position="215"/>
    </location>
</feature>
<dbReference type="Proteomes" id="UP000005240">
    <property type="component" value="Unassembled WGS sequence"/>
</dbReference>
<evidence type="ECO:0000313" key="4">
    <source>
        <dbReference type="EnsemblFungi" id="PTTG_26365-t43_1-p1"/>
    </source>
</evidence>
<evidence type="ECO:0000313" key="3">
    <source>
        <dbReference type="EMBL" id="OAV96361.1"/>
    </source>
</evidence>
<protein>
    <recommendedName>
        <fullName evidence="2">DUF6589 domain-containing protein</fullName>
    </recommendedName>
</protein>
<organism evidence="3">
    <name type="scientific">Puccinia triticina (isolate 1-1 / race 1 (BBBD))</name>
    <name type="common">Brown leaf rust fungus</name>
    <dbReference type="NCBI Taxonomy" id="630390"/>
    <lineage>
        <taxon>Eukaryota</taxon>
        <taxon>Fungi</taxon>
        <taxon>Dikarya</taxon>
        <taxon>Basidiomycota</taxon>
        <taxon>Pucciniomycotina</taxon>
        <taxon>Pucciniomycetes</taxon>
        <taxon>Pucciniales</taxon>
        <taxon>Pucciniaceae</taxon>
        <taxon>Puccinia</taxon>
    </lineage>
</organism>
<dbReference type="InterPro" id="IPR046496">
    <property type="entry name" value="DUF6589"/>
</dbReference>
<reference evidence="3" key="2">
    <citation type="submission" date="2016-05" db="EMBL/GenBank/DDBJ databases">
        <title>Comparative analysis highlights variable genome content of wheat rusts and divergence of the mating loci.</title>
        <authorList>
            <person name="Cuomo C.A."/>
            <person name="Bakkeren G."/>
            <person name="Szabo L."/>
            <person name="Khalil H."/>
            <person name="Joly D."/>
            <person name="Goldberg J."/>
            <person name="Young S."/>
            <person name="Zeng Q."/>
            <person name="Fellers J."/>
        </authorList>
    </citation>
    <scope>NUCLEOTIDE SEQUENCE [LARGE SCALE GENOMIC DNA]</scope>
    <source>
        <strain evidence="3">1-1 BBBD Race 1</strain>
    </source>
</reference>
<dbReference type="EMBL" id="ADAS02000020">
    <property type="protein sequence ID" value="OAV96361.1"/>
    <property type="molecule type" value="Genomic_DNA"/>
</dbReference>